<dbReference type="CDD" id="cd00082">
    <property type="entry name" value="HisKA"/>
    <property type="match status" value="1"/>
</dbReference>
<dbReference type="EC" id="2.7.13.3" evidence="3"/>
<dbReference type="InterPro" id="IPR035965">
    <property type="entry name" value="PAS-like_dom_sf"/>
</dbReference>
<comment type="catalytic activity">
    <reaction evidence="1">
        <text>ATP + protein L-histidine = ADP + protein N-phospho-L-histidine.</text>
        <dbReference type="EC" id="2.7.13.3"/>
    </reaction>
</comment>
<evidence type="ECO:0000259" key="15">
    <source>
        <dbReference type="PROSITE" id="PS50112"/>
    </source>
</evidence>
<dbReference type="GO" id="GO:0007234">
    <property type="term" value="P:osmosensory signaling via phosphorelay pathway"/>
    <property type="evidence" value="ECO:0007669"/>
    <property type="project" value="TreeGrafter"/>
</dbReference>
<dbReference type="PRINTS" id="PR00344">
    <property type="entry name" value="BCTRLSENSOR"/>
</dbReference>
<keyword evidence="5" id="KW-0808">Transferase</keyword>
<dbReference type="Pfam" id="PF13426">
    <property type="entry name" value="PAS_9"/>
    <property type="match status" value="1"/>
</dbReference>
<dbReference type="OrthoDB" id="9781208at2"/>
<dbReference type="SUPFAM" id="SSF55785">
    <property type="entry name" value="PYP-like sensor domain (PAS domain)"/>
    <property type="match status" value="3"/>
</dbReference>
<keyword evidence="8 17" id="KW-0418">Kinase</keyword>
<keyword evidence="4" id="KW-0597">Phosphoprotein</keyword>
<dbReference type="InterPro" id="IPR000014">
    <property type="entry name" value="PAS"/>
</dbReference>
<dbReference type="GO" id="GO:0000156">
    <property type="term" value="F:phosphorelay response regulator activity"/>
    <property type="evidence" value="ECO:0007669"/>
    <property type="project" value="TreeGrafter"/>
</dbReference>
<dbReference type="CDD" id="cd00075">
    <property type="entry name" value="HATPase"/>
    <property type="match status" value="1"/>
</dbReference>
<dbReference type="PANTHER" id="PTHR42878">
    <property type="entry name" value="TWO-COMPONENT HISTIDINE KINASE"/>
    <property type="match status" value="1"/>
</dbReference>
<dbReference type="InterPro" id="IPR003661">
    <property type="entry name" value="HisK_dim/P_dom"/>
</dbReference>
<dbReference type="GO" id="GO:0005524">
    <property type="term" value="F:ATP binding"/>
    <property type="evidence" value="ECO:0007669"/>
    <property type="project" value="UniProtKB-KW"/>
</dbReference>
<evidence type="ECO:0000259" key="14">
    <source>
        <dbReference type="PROSITE" id="PS50109"/>
    </source>
</evidence>
<reference evidence="17 18" key="1">
    <citation type="submission" date="2018-11" db="EMBL/GenBank/DDBJ databases">
        <title>Parancylomarina longa gen. nov., sp. nov., isolated from sediments of southern Okinawa.</title>
        <authorList>
            <person name="Fu T."/>
        </authorList>
    </citation>
    <scope>NUCLEOTIDE SEQUENCE [LARGE SCALE GENOMIC DNA]</scope>
    <source>
        <strain evidence="17 18">T3-2 S1-C</strain>
    </source>
</reference>
<dbReference type="EMBL" id="RJJX01000006">
    <property type="protein sequence ID" value="RUT78823.1"/>
    <property type="molecule type" value="Genomic_DNA"/>
</dbReference>
<evidence type="ECO:0000256" key="4">
    <source>
        <dbReference type="ARBA" id="ARBA00022553"/>
    </source>
</evidence>
<dbReference type="SMART" id="SM00091">
    <property type="entry name" value="PAS"/>
    <property type="match status" value="2"/>
</dbReference>
<keyword evidence="10" id="KW-1133">Transmembrane helix</keyword>
<dbReference type="Pfam" id="PF02518">
    <property type="entry name" value="HATPase_c"/>
    <property type="match status" value="1"/>
</dbReference>
<dbReference type="InterPro" id="IPR050351">
    <property type="entry name" value="BphY/WalK/GraS-like"/>
</dbReference>
<name>A0A434AWH3_9BACT</name>
<feature type="coiled-coil region" evidence="13">
    <location>
        <begin position="6"/>
        <end position="33"/>
    </location>
</feature>
<dbReference type="SUPFAM" id="SSF55874">
    <property type="entry name" value="ATPase domain of HSP90 chaperone/DNA topoisomerase II/histidine kinase"/>
    <property type="match status" value="1"/>
</dbReference>
<dbReference type="SMART" id="SM00086">
    <property type="entry name" value="PAC"/>
    <property type="match status" value="2"/>
</dbReference>
<feature type="domain" description="Histidine kinase" evidence="14">
    <location>
        <begin position="419"/>
        <end position="637"/>
    </location>
</feature>
<dbReference type="Proteomes" id="UP000282985">
    <property type="component" value="Unassembled WGS sequence"/>
</dbReference>
<evidence type="ECO:0000313" key="17">
    <source>
        <dbReference type="EMBL" id="RUT78823.1"/>
    </source>
</evidence>
<evidence type="ECO:0000256" key="5">
    <source>
        <dbReference type="ARBA" id="ARBA00022679"/>
    </source>
</evidence>
<dbReference type="SMART" id="SM00388">
    <property type="entry name" value="HisKA"/>
    <property type="match status" value="1"/>
</dbReference>
<evidence type="ECO:0000256" key="1">
    <source>
        <dbReference type="ARBA" id="ARBA00000085"/>
    </source>
</evidence>
<keyword evidence="6" id="KW-0812">Transmembrane</keyword>
<organism evidence="17 18">
    <name type="scientific">Ancylomarina longa</name>
    <dbReference type="NCBI Taxonomy" id="2487017"/>
    <lineage>
        <taxon>Bacteria</taxon>
        <taxon>Pseudomonadati</taxon>
        <taxon>Bacteroidota</taxon>
        <taxon>Bacteroidia</taxon>
        <taxon>Marinilabiliales</taxon>
        <taxon>Marinifilaceae</taxon>
        <taxon>Ancylomarina</taxon>
    </lineage>
</organism>
<keyword evidence="11" id="KW-0902">Two-component regulatory system</keyword>
<dbReference type="PROSITE" id="PS50112">
    <property type="entry name" value="PAS"/>
    <property type="match status" value="2"/>
</dbReference>
<accession>A0A434AWH3</accession>
<comment type="subcellular location">
    <subcellularLocation>
        <location evidence="2">Membrane</location>
        <topology evidence="2">Multi-pass membrane protein</topology>
    </subcellularLocation>
</comment>
<dbReference type="InterPro" id="IPR003594">
    <property type="entry name" value="HATPase_dom"/>
</dbReference>
<dbReference type="NCBIfam" id="TIGR00229">
    <property type="entry name" value="sensory_box"/>
    <property type="match status" value="2"/>
</dbReference>
<evidence type="ECO:0000256" key="3">
    <source>
        <dbReference type="ARBA" id="ARBA00012438"/>
    </source>
</evidence>
<evidence type="ECO:0000256" key="13">
    <source>
        <dbReference type="SAM" id="Coils"/>
    </source>
</evidence>
<dbReference type="Pfam" id="PF08448">
    <property type="entry name" value="PAS_4"/>
    <property type="match status" value="2"/>
</dbReference>
<evidence type="ECO:0000256" key="9">
    <source>
        <dbReference type="ARBA" id="ARBA00022840"/>
    </source>
</evidence>
<dbReference type="InterPro" id="IPR005467">
    <property type="entry name" value="His_kinase_dom"/>
</dbReference>
<protein>
    <recommendedName>
        <fullName evidence="3">histidine kinase</fullName>
        <ecNumber evidence="3">2.7.13.3</ecNumber>
    </recommendedName>
</protein>
<dbReference type="PANTHER" id="PTHR42878:SF7">
    <property type="entry name" value="SENSOR HISTIDINE KINASE GLRK"/>
    <property type="match status" value="1"/>
</dbReference>
<dbReference type="InterPro" id="IPR000700">
    <property type="entry name" value="PAS-assoc_C"/>
</dbReference>
<dbReference type="Gene3D" id="3.30.450.20">
    <property type="entry name" value="PAS domain"/>
    <property type="match status" value="3"/>
</dbReference>
<dbReference type="CDD" id="cd00130">
    <property type="entry name" value="PAS"/>
    <property type="match status" value="1"/>
</dbReference>
<evidence type="ECO:0000256" key="8">
    <source>
        <dbReference type="ARBA" id="ARBA00022777"/>
    </source>
</evidence>
<gene>
    <name evidence="17" type="ORF">DLK05_06750</name>
</gene>
<evidence type="ECO:0000259" key="16">
    <source>
        <dbReference type="PROSITE" id="PS50113"/>
    </source>
</evidence>
<keyword evidence="13" id="KW-0175">Coiled coil</keyword>
<dbReference type="InterPro" id="IPR036890">
    <property type="entry name" value="HATPase_C_sf"/>
</dbReference>
<dbReference type="SUPFAM" id="SSF47384">
    <property type="entry name" value="Homodimeric domain of signal transducing histidine kinase"/>
    <property type="match status" value="1"/>
</dbReference>
<evidence type="ECO:0000256" key="12">
    <source>
        <dbReference type="ARBA" id="ARBA00023136"/>
    </source>
</evidence>
<proteinExistence type="predicted"/>
<dbReference type="InterPro" id="IPR013656">
    <property type="entry name" value="PAS_4"/>
</dbReference>
<dbReference type="AlphaFoldDB" id="A0A434AWH3"/>
<dbReference type="GO" id="GO:0000155">
    <property type="term" value="F:phosphorelay sensor kinase activity"/>
    <property type="evidence" value="ECO:0007669"/>
    <property type="project" value="InterPro"/>
</dbReference>
<dbReference type="Gene3D" id="1.10.287.130">
    <property type="match status" value="1"/>
</dbReference>
<evidence type="ECO:0000256" key="7">
    <source>
        <dbReference type="ARBA" id="ARBA00022741"/>
    </source>
</evidence>
<dbReference type="RefSeq" id="WP_127343225.1">
    <property type="nucleotide sequence ID" value="NZ_RJJX01000006.1"/>
</dbReference>
<dbReference type="InterPro" id="IPR001610">
    <property type="entry name" value="PAC"/>
</dbReference>
<dbReference type="SMART" id="SM00387">
    <property type="entry name" value="HATPase_c"/>
    <property type="match status" value="1"/>
</dbReference>
<evidence type="ECO:0000256" key="10">
    <source>
        <dbReference type="ARBA" id="ARBA00022989"/>
    </source>
</evidence>
<dbReference type="GO" id="GO:0030295">
    <property type="term" value="F:protein kinase activator activity"/>
    <property type="evidence" value="ECO:0007669"/>
    <property type="project" value="TreeGrafter"/>
</dbReference>
<dbReference type="GO" id="GO:0016020">
    <property type="term" value="C:membrane"/>
    <property type="evidence" value="ECO:0007669"/>
    <property type="project" value="UniProtKB-SubCell"/>
</dbReference>
<feature type="domain" description="PAS" evidence="15">
    <location>
        <begin position="283"/>
        <end position="354"/>
    </location>
</feature>
<keyword evidence="9" id="KW-0067">ATP-binding</keyword>
<comment type="caution">
    <text evidence="17">The sequence shown here is derived from an EMBL/GenBank/DDBJ whole genome shotgun (WGS) entry which is preliminary data.</text>
</comment>
<dbReference type="InterPro" id="IPR004358">
    <property type="entry name" value="Sig_transdc_His_kin-like_C"/>
</dbReference>
<sequence>MLKESTYQLKDRIEELEGELLELRNELAQNNHEFESLDVINQINGKETAISVIDTDFTIIEMNYKCLRDSNLDNNCVLGKKCYAILYDLDQPCKECTVEQVIQNKIANKFLKSYSENGNVKFEEKSVSPIFDSNGTVDKLVIQSEDITNYYHLIDKVGQREEFYKTIFESAGDAFLIHDEAGKIIEFGSQLPILLQYSEEELNKLSIPDIDDPNNSMDYGDRKKQIDKKGSAIFETTLISKSQAIIPVEVVVNLIDTLGQRVYFVAIRNVSNRKIAENKLKESEERFRTLVENATDLIMRFDRNYKHLFVNSAIQKVLNMEPDNFIGKTHQELGFPDDLCKFWEQEMQIVFDSAKTRTVEFSLKIKDKTHYFEWQLIPEFNSQGQNDTLMAIARDITSRKLSEMALNEALITKDKFFSILAHDLKNPFNVLLPISQSLMEDARRIGVEQIEEAATLINSAVKQEFNLLNNLLEWSRSQMGNILFNPKPTDLSRLVNSNMLLHEINADKKQINISLQKKGDTNAYVDEYMVDTVIRNLLSNAIKFTKIGGEIEISLNNLEDRLVLSVKDNGIGISVENQNKLFRIDTNYTRIGTSDEIGTGLGLILCKEFVGQNKGDISVESELEKGSIFSVSLPKNP</sequence>
<feature type="domain" description="PAC" evidence="16">
    <location>
        <begin position="357"/>
        <end position="408"/>
    </location>
</feature>
<evidence type="ECO:0000256" key="6">
    <source>
        <dbReference type="ARBA" id="ARBA00022692"/>
    </source>
</evidence>
<dbReference type="Gene3D" id="3.30.565.10">
    <property type="entry name" value="Histidine kinase-like ATPase, C-terminal domain"/>
    <property type="match status" value="1"/>
</dbReference>
<evidence type="ECO:0000313" key="18">
    <source>
        <dbReference type="Proteomes" id="UP000282985"/>
    </source>
</evidence>
<dbReference type="PROSITE" id="PS50109">
    <property type="entry name" value="HIS_KIN"/>
    <property type="match status" value="1"/>
</dbReference>
<feature type="domain" description="PAC" evidence="16">
    <location>
        <begin position="104"/>
        <end position="159"/>
    </location>
</feature>
<dbReference type="PROSITE" id="PS50113">
    <property type="entry name" value="PAC"/>
    <property type="match status" value="2"/>
</dbReference>
<evidence type="ECO:0000256" key="11">
    <source>
        <dbReference type="ARBA" id="ARBA00023012"/>
    </source>
</evidence>
<keyword evidence="7" id="KW-0547">Nucleotide-binding</keyword>
<keyword evidence="18" id="KW-1185">Reference proteome</keyword>
<dbReference type="InterPro" id="IPR036097">
    <property type="entry name" value="HisK_dim/P_sf"/>
</dbReference>
<keyword evidence="12" id="KW-0472">Membrane</keyword>
<evidence type="ECO:0000256" key="2">
    <source>
        <dbReference type="ARBA" id="ARBA00004141"/>
    </source>
</evidence>
<feature type="domain" description="PAS" evidence="15">
    <location>
        <begin position="160"/>
        <end position="202"/>
    </location>
</feature>